<dbReference type="Pfam" id="PF12709">
    <property type="entry name" value="Fungal_TACC"/>
    <property type="match status" value="1"/>
</dbReference>
<gene>
    <name evidence="3" type="ORF">B0A49_03424</name>
</gene>
<dbReference type="OrthoDB" id="5367584at2759"/>
<feature type="compositionally biased region" description="Polar residues" evidence="2">
    <location>
        <begin position="353"/>
        <end position="371"/>
    </location>
</feature>
<keyword evidence="1" id="KW-0175">Coiled coil</keyword>
<comment type="caution">
    <text evidence="3">The sequence shown here is derived from an EMBL/GenBank/DDBJ whole genome shotgun (WGS) entry which is preliminary data.</text>
</comment>
<feature type="region of interest" description="Disordered" evidence="2">
    <location>
        <begin position="617"/>
        <end position="636"/>
    </location>
</feature>
<organism evidence="3 4">
    <name type="scientific">Cryomyces minteri</name>
    <dbReference type="NCBI Taxonomy" id="331657"/>
    <lineage>
        <taxon>Eukaryota</taxon>
        <taxon>Fungi</taxon>
        <taxon>Dikarya</taxon>
        <taxon>Ascomycota</taxon>
        <taxon>Pezizomycotina</taxon>
        <taxon>Dothideomycetes</taxon>
        <taxon>Dothideomycetes incertae sedis</taxon>
        <taxon>Cryomyces</taxon>
    </lineage>
</organism>
<feature type="compositionally biased region" description="Polar residues" evidence="2">
    <location>
        <begin position="8"/>
        <end position="40"/>
    </location>
</feature>
<dbReference type="Proteomes" id="UP000308768">
    <property type="component" value="Unassembled WGS sequence"/>
</dbReference>
<accession>A0A4U0X9C6</accession>
<evidence type="ECO:0000256" key="1">
    <source>
        <dbReference type="SAM" id="Coils"/>
    </source>
</evidence>
<feature type="region of interest" description="Disordered" evidence="2">
    <location>
        <begin position="1"/>
        <end position="87"/>
    </location>
</feature>
<reference evidence="3 4" key="1">
    <citation type="submission" date="2017-03" db="EMBL/GenBank/DDBJ databases">
        <title>Genomes of endolithic fungi from Antarctica.</title>
        <authorList>
            <person name="Coleine C."/>
            <person name="Masonjones S."/>
            <person name="Stajich J.E."/>
        </authorList>
    </citation>
    <scope>NUCLEOTIDE SEQUENCE [LARGE SCALE GENOMIC DNA]</scope>
    <source>
        <strain evidence="3 4">CCFEE 5187</strain>
    </source>
</reference>
<keyword evidence="4" id="KW-1185">Reference proteome</keyword>
<dbReference type="PANTHER" id="PTHR43941:SF1">
    <property type="entry name" value="STRUCTURAL MAINTENANCE OF CHROMOSOMES PROTEIN 2"/>
    <property type="match status" value="1"/>
</dbReference>
<dbReference type="GO" id="GO:0007076">
    <property type="term" value="P:mitotic chromosome condensation"/>
    <property type="evidence" value="ECO:0007669"/>
    <property type="project" value="TreeGrafter"/>
</dbReference>
<feature type="compositionally biased region" description="Basic and acidic residues" evidence="2">
    <location>
        <begin position="172"/>
        <end position="181"/>
    </location>
</feature>
<feature type="region of interest" description="Disordered" evidence="2">
    <location>
        <begin position="336"/>
        <end position="379"/>
    </location>
</feature>
<dbReference type="GO" id="GO:0003682">
    <property type="term" value="F:chromatin binding"/>
    <property type="evidence" value="ECO:0007669"/>
    <property type="project" value="TreeGrafter"/>
</dbReference>
<dbReference type="InterPro" id="IPR024312">
    <property type="entry name" value="TACC_fungi"/>
</dbReference>
<feature type="region of interest" description="Disordered" evidence="2">
    <location>
        <begin position="212"/>
        <end position="231"/>
    </location>
</feature>
<dbReference type="EMBL" id="NAJN01000502">
    <property type="protein sequence ID" value="TKA72387.1"/>
    <property type="molecule type" value="Genomic_DNA"/>
</dbReference>
<feature type="compositionally biased region" description="Polar residues" evidence="2">
    <location>
        <begin position="621"/>
        <end position="633"/>
    </location>
</feature>
<dbReference type="GO" id="GO:0000793">
    <property type="term" value="C:condensed chromosome"/>
    <property type="evidence" value="ECO:0007669"/>
    <property type="project" value="TreeGrafter"/>
</dbReference>
<feature type="region of interest" description="Disordered" evidence="2">
    <location>
        <begin position="141"/>
        <end position="206"/>
    </location>
</feature>
<name>A0A4U0X9C6_9PEZI</name>
<evidence type="ECO:0000313" key="3">
    <source>
        <dbReference type="EMBL" id="TKA72387.1"/>
    </source>
</evidence>
<dbReference type="GO" id="GO:0000796">
    <property type="term" value="C:condensin complex"/>
    <property type="evidence" value="ECO:0007669"/>
    <property type="project" value="TreeGrafter"/>
</dbReference>
<proteinExistence type="predicted"/>
<dbReference type="PANTHER" id="PTHR43941">
    <property type="entry name" value="STRUCTURAL MAINTENANCE OF CHROMOSOMES PROTEIN 2"/>
    <property type="match status" value="1"/>
</dbReference>
<dbReference type="STRING" id="331657.A0A4U0X9C6"/>
<feature type="region of interest" description="Disordered" evidence="2">
    <location>
        <begin position="264"/>
        <end position="321"/>
    </location>
</feature>
<dbReference type="GO" id="GO:0000785">
    <property type="term" value="C:chromatin"/>
    <property type="evidence" value="ECO:0007669"/>
    <property type="project" value="TreeGrafter"/>
</dbReference>
<dbReference type="AlphaFoldDB" id="A0A4U0X9C6"/>
<evidence type="ECO:0000256" key="2">
    <source>
        <dbReference type="SAM" id="MobiDB-lite"/>
    </source>
</evidence>
<sequence>MSPANPLSPLSDSALNARSPPTAQKAQFQSLSSASPTPKSTIPDEDVIDWDAPPSSPFVTDVEFNVRSPAKSSSPGKHESSRKTAATYERIEDITTLSRIDAKQTQAFEILEDERHERVASESLFKPPSPVKSFIATAGLRKASPTKGAPNKSAHQDFCDADELTMTVGDVEPARKQDTSPREPPPAESNISATLPERSLRDNEGLTTTTEKMMEQSRNATIPDDFELPDATFMTAGEQTNIDDTCFSAFSEIPDMTVFAKLGGNSARSPTKPSGFGSCRTPQANAPSTPGTSRKRVSPSRSPSPTPRRQRTPARNGDNNTTSLLLDFTQQIEAFSSIRSQKSPMRSHRPSPAKSTTEPNLLSFINGQRSPTKGRGYGTPSKNSNILNLLDFELPPAPTPRSIPTITVRELESLKSSYLSEISSLKATLHGREAEVESLKKAVGDAERRVGEALETVREERSTREHVEKEKAEWEKRGTEVEAVLMSVKEEVMRSDREKEDLVRKVDHCARKLEEAETRAVEAEQKGARAVEAEQKAVRAVELAGIASEGGDMSAKTEELVQRQVQAQLDQKIEAVSRELHAVYKKKHETKVATLKKSYEARSEKKCAELQTRIEELQAAKGTSSPTKTSNGSDMKRLEEQRAEIQDQKSRLADLADKVQTLKISHAQLLAELEKERVEKGELVAAVDEMLSLQSEAGAPSAIEDFRRSISKPSGMRGPGFGGNGESRIGRVGAPSLLGRSVSGGKSRIMSNIERMGGGRTAE</sequence>
<feature type="compositionally biased region" description="Polar residues" evidence="2">
    <location>
        <begin position="280"/>
        <end position="291"/>
    </location>
</feature>
<protein>
    <submittedName>
        <fullName evidence="3">Uncharacterized protein</fullName>
    </submittedName>
</protein>
<feature type="coiled-coil region" evidence="1">
    <location>
        <begin position="429"/>
        <end position="533"/>
    </location>
</feature>
<feature type="region of interest" description="Disordered" evidence="2">
    <location>
        <begin position="710"/>
        <end position="763"/>
    </location>
</feature>
<evidence type="ECO:0000313" key="4">
    <source>
        <dbReference type="Proteomes" id="UP000308768"/>
    </source>
</evidence>